<evidence type="ECO:0000313" key="2">
    <source>
        <dbReference type="EMBL" id="KAF2663354.1"/>
    </source>
</evidence>
<dbReference type="Pfam" id="PF06985">
    <property type="entry name" value="HET"/>
    <property type="match status" value="1"/>
</dbReference>
<dbReference type="EMBL" id="MU004246">
    <property type="protein sequence ID" value="KAF2663354.1"/>
    <property type="molecule type" value="Genomic_DNA"/>
</dbReference>
<dbReference type="PANTHER" id="PTHR24148:SF64">
    <property type="entry name" value="HETEROKARYON INCOMPATIBILITY DOMAIN-CONTAINING PROTEIN"/>
    <property type="match status" value="1"/>
</dbReference>
<sequence>MSKNILPPASVHYPDQLGAGEIRVLRICKEQPIVKYQGLTLGSYILERVPLGKQLRGDSSQSSASTSNEDFPEASPDIDFTALSYVWGSEDDKMKIVLNGAIFEITQNLHVAIILLRSEILKQPIWIDAICINQTNSVEKGFQLAQMADVYRQARKVIVWLGPSIGASDTAMRRACVIGCKALQYGVRPSNEPQEALELKQDPQSEELLSEVSEMVASKDPTQHFPAYDFVKLTYRPWFSRAWILQEVTVAEGEVWIACGDVGLPLDVFAAAVKLVALWLTSELRKVTPAGTSTEEHNQISTLMERIGMSKLVDPFFSAWSLISQFGGPTKQDNPLLPVNPQASMTLGTRWKYWKLRDQGNTMSLMSLLTRNFTLDTTEGLQCREPKDKIYALAGISGDMGFLGDPSRFCDRAWPAHNVYMDTARHLIGLANIDVLSLCREQDPSLPSWVPDWSKRIRQPWSLYRDDGLFHASGVSESRTNTFLSEAGDASSRVLNLNVYRVDSVKTTGLKEYGSIWEAGLDDPFDYKSAGEVFDTVKHFLSLSKRGYTKDAIWRISVGDKETDKQGQFKRASPTFEEAYVQMVTEIRSHHPGKRYLGPAFAAYQNMMLSMHGSTPFLSQQGYVGLCPDTTEHDDVICIPVGSHVPYVFRRSANGTTFRLIGEAYVHGIMDGECIFESLSTEHIILE</sequence>
<dbReference type="InterPro" id="IPR010730">
    <property type="entry name" value="HET"/>
</dbReference>
<feature type="domain" description="Heterokaryon incompatibility" evidence="1">
    <location>
        <begin position="80"/>
        <end position="247"/>
    </location>
</feature>
<keyword evidence="3" id="KW-1185">Reference proteome</keyword>
<reference evidence="2" key="1">
    <citation type="journal article" date="2020" name="Stud. Mycol.">
        <title>101 Dothideomycetes genomes: a test case for predicting lifestyles and emergence of pathogens.</title>
        <authorList>
            <person name="Haridas S."/>
            <person name="Albert R."/>
            <person name="Binder M."/>
            <person name="Bloem J."/>
            <person name="Labutti K."/>
            <person name="Salamov A."/>
            <person name="Andreopoulos B."/>
            <person name="Baker S."/>
            <person name="Barry K."/>
            <person name="Bills G."/>
            <person name="Bluhm B."/>
            <person name="Cannon C."/>
            <person name="Castanera R."/>
            <person name="Culley D."/>
            <person name="Daum C."/>
            <person name="Ezra D."/>
            <person name="Gonzalez J."/>
            <person name="Henrissat B."/>
            <person name="Kuo A."/>
            <person name="Liang C."/>
            <person name="Lipzen A."/>
            <person name="Lutzoni F."/>
            <person name="Magnuson J."/>
            <person name="Mondo S."/>
            <person name="Nolan M."/>
            <person name="Ohm R."/>
            <person name="Pangilinan J."/>
            <person name="Park H.-J."/>
            <person name="Ramirez L."/>
            <person name="Alfaro M."/>
            <person name="Sun H."/>
            <person name="Tritt A."/>
            <person name="Yoshinaga Y."/>
            <person name="Zwiers L.-H."/>
            <person name="Turgeon B."/>
            <person name="Goodwin S."/>
            <person name="Spatafora J."/>
            <person name="Crous P."/>
            <person name="Grigoriev I."/>
        </authorList>
    </citation>
    <scope>NUCLEOTIDE SEQUENCE</scope>
    <source>
        <strain evidence="2">CBS 115976</strain>
    </source>
</reference>
<dbReference type="OrthoDB" id="2157530at2759"/>
<dbReference type="InterPro" id="IPR052895">
    <property type="entry name" value="HetReg/Transcr_Mod"/>
</dbReference>
<evidence type="ECO:0000259" key="1">
    <source>
        <dbReference type="Pfam" id="PF06985"/>
    </source>
</evidence>
<proteinExistence type="predicted"/>
<dbReference type="Pfam" id="PF26639">
    <property type="entry name" value="Het-6_barrel"/>
    <property type="match status" value="1"/>
</dbReference>
<gene>
    <name evidence="2" type="ORF">BT63DRAFT_419164</name>
</gene>
<dbReference type="AlphaFoldDB" id="A0A6A6TXH4"/>
<organism evidence="2 3">
    <name type="scientific">Microthyrium microscopicum</name>
    <dbReference type="NCBI Taxonomy" id="703497"/>
    <lineage>
        <taxon>Eukaryota</taxon>
        <taxon>Fungi</taxon>
        <taxon>Dikarya</taxon>
        <taxon>Ascomycota</taxon>
        <taxon>Pezizomycotina</taxon>
        <taxon>Dothideomycetes</taxon>
        <taxon>Dothideomycetes incertae sedis</taxon>
        <taxon>Microthyriales</taxon>
        <taxon>Microthyriaceae</taxon>
        <taxon>Microthyrium</taxon>
    </lineage>
</organism>
<name>A0A6A6TXH4_9PEZI</name>
<evidence type="ECO:0000313" key="3">
    <source>
        <dbReference type="Proteomes" id="UP000799302"/>
    </source>
</evidence>
<protein>
    <submittedName>
        <fullName evidence="2">HET-domain-containing protein</fullName>
    </submittedName>
</protein>
<dbReference type="Proteomes" id="UP000799302">
    <property type="component" value="Unassembled WGS sequence"/>
</dbReference>
<accession>A0A6A6TXH4</accession>
<dbReference type="PANTHER" id="PTHR24148">
    <property type="entry name" value="ANKYRIN REPEAT DOMAIN-CONTAINING PROTEIN 39 HOMOLOG-RELATED"/>
    <property type="match status" value="1"/>
</dbReference>